<dbReference type="AlphaFoldDB" id="A0A291Q8S3"/>
<proteinExistence type="predicted"/>
<gene>
    <name evidence="2" type="ORF">KY5_3081c</name>
</gene>
<evidence type="ECO:0000313" key="3">
    <source>
        <dbReference type="Proteomes" id="UP000221011"/>
    </source>
</evidence>
<accession>A0A291Q8S3</accession>
<evidence type="ECO:0000313" key="2">
    <source>
        <dbReference type="EMBL" id="ATL28099.1"/>
    </source>
</evidence>
<dbReference type="RefSeq" id="WP_098242815.1">
    <property type="nucleotide sequence ID" value="NZ_CP022685.1"/>
</dbReference>
<evidence type="ECO:0000259" key="1">
    <source>
        <dbReference type="Pfam" id="PF04149"/>
    </source>
</evidence>
<dbReference type="KEGG" id="sfk:KY5_3081c"/>
<keyword evidence="3" id="KW-1185">Reference proteome</keyword>
<protein>
    <recommendedName>
        <fullName evidence="1">DUF397 domain-containing protein</fullName>
    </recommendedName>
</protein>
<name>A0A291Q8S3_9ACTN</name>
<dbReference type="Proteomes" id="UP000221011">
    <property type="component" value="Chromosome"/>
</dbReference>
<reference evidence="2 3" key="1">
    <citation type="submission" date="2017-08" db="EMBL/GenBank/DDBJ databases">
        <title>Complete Genome Sequence of Streptomyces formicae KY5, the formicamycin producer.</title>
        <authorList>
            <person name="Holmes N.A."/>
            <person name="Devine R."/>
            <person name="Qin Z."/>
            <person name="Seipke R.F."/>
            <person name="Wilkinson B."/>
            <person name="Hutchings M.I."/>
        </authorList>
    </citation>
    <scope>NUCLEOTIDE SEQUENCE [LARGE SCALE GENOMIC DNA]</scope>
    <source>
        <strain evidence="2 3">KY5</strain>
    </source>
</reference>
<sequence>MIGKVSVGGASGLAWFKSSYSSSSETDDCVEVATTPHTIHIRDSKTPTAPHFTVTPNAWSAFLTYTQR</sequence>
<feature type="domain" description="DUF397" evidence="1">
    <location>
        <begin position="13"/>
        <end position="64"/>
    </location>
</feature>
<dbReference type="EMBL" id="CP022685">
    <property type="protein sequence ID" value="ATL28099.1"/>
    <property type="molecule type" value="Genomic_DNA"/>
</dbReference>
<dbReference type="InterPro" id="IPR007278">
    <property type="entry name" value="DUF397"/>
</dbReference>
<dbReference type="Pfam" id="PF04149">
    <property type="entry name" value="DUF397"/>
    <property type="match status" value="1"/>
</dbReference>
<organism evidence="2 3">
    <name type="scientific">Streptomyces formicae</name>
    <dbReference type="NCBI Taxonomy" id="1616117"/>
    <lineage>
        <taxon>Bacteria</taxon>
        <taxon>Bacillati</taxon>
        <taxon>Actinomycetota</taxon>
        <taxon>Actinomycetes</taxon>
        <taxon>Kitasatosporales</taxon>
        <taxon>Streptomycetaceae</taxon>
        <taxon>Streptomyces</taxon>
    </lineage>
</organism>